<dbReference type="Pfam" id="PF05742">
    <property type="entry name" value="TANGO2"/>
    <property type="match status" value="2"/>
</dbReference>
<sequence>MCIAAFIWQAHPLYPLLLLQNRDEYHNRPTEPVAWWDGSEILGGRDAVAGGTWLACSRTGRVALLTNVLELHPFHEAKSRGELPVLFLESTKSPKEFAEGLVKDAHRGFSWPSCAFKCKSGLPWHKVQRLELNFKDLLDKYGENEIPVKEVLEKLMRDKVKADKSRLPGICSIDWEFNLSSIFVEIDTPLGCYGTRSTAALTIRADGEVSFYEIYLEKDVWKESIVNYRIQKLN</sequence>
<accession>A0A9Q0WTY0</accession>
<dbReference type="InterPro" id="IPR008551">
    <property type="entry name" value="TANGO2"/>
</dbReference>
<protein>
    <submittedName>
        <fullName evidence="1">TRANSPORT/GOLGI ORGANIZATION-LIKE PROTEIN (DUF833)</fullName>
    </submittedName>
</protein>
<dbReference type="PANTHER" id="PTHR17985">
    <property type="entry name" value="SER/THR-RICH PROTEIN T10 IN DGCR REGION"/>
    <property type="match status" value="1"/>
</dbReference>
<dbReference type="Proteomes" id="UP001151532">
    <property type="component" value="Chromosome 5"/>
</dbReference>
<evidence type="ECO:0000313" key="1">
    <source>
        <dbReference type="EMBL" id="KAJ6773401.1"/>
    </source>
</evidence>
<dbReference type="AlphaFoldDB" id="A0A9Q0WTY0"/>
<organism evidence="1 2">
    <name type="scientific">Salix purpurea</name>
    <name type="common">Purple osier willow</name>
    <dbReference type="NCBI Taxonomy" id="77065"/>
    <lineage>
        <taxon>Eukaryota</taxon>
        <taxon>Viridiplantae</taxon>
        <taxon>Streptophyta</taxon>
        <taxon>Embryophyta</taxon>
        <taxon>Tracheophyta</taxon>
        <taxon>Spermatophyta</taxon>
        <taxon>Magnoliopsida</taxon>
        <taxon>eudicotyledons</taxon>
        <taxon>Gunneridae</taxon>
        <taxon>Pentapetalae</taxon>
        <taxon>rosids</taxon>
        <taxon>fabids</taxon>
        <taxon>Malpighiales</taxon>
        <taxon>Salicaceae</taxon>
        <taxon>Saliceae</taxon>
        <taxon>Salix</taxon>
    </lineage>
</organism>
<dbReference type="EMBL" id="JAPFFK010000002">
    <property type="protein sequence ID" value="KAJ6773401.1"/>
    <property type="molecule type" value="Genomic_DNA"/>
</dbReference>
<name>A0A9Q0WTY0_SALPP</name>
<reference evidence="1" key="1">
    <citation type="submission" date="2022-11" db="EMBL/GenBank/DDBJ databases">
        <authorList>
            <person name="Hyden B.L."/>
            <person name="Feng K."/>
            <person name="Yates T."/>
            <person name="Jawdy S."/>
            <person name="Smart L.B."/>
            <person name="Muchero W."/>
        </authorList>
    </citation>
    <scope>NUCLEOTIDE SEQUENCE</scope>
    <source>
        <tissue evidence="1">Shoot tip</tissue>
    </source>
</reference>
<dbReference type="PANTHER" id="PTHR17985:SF8">
    <property type="entry name" value="TRANSPORT AND GOLGI ORGANIZATION PROTEIN 2 HOMOLOG"/>
    <property type="match status" value="1"/>
</dbReference>
<reference evidence="1" key="2">
    <citation type="journal article" date="2023" name="Int. J. Mol. Sci.">
        <title>De Novo Assembly and Annotation of 11 Diverse Shrub Willow (Salix) Genomes Reveals Novel Gene Organization in Sex-Linked Regions.</title>
        <authorList>
            <person name="Hyden B."/>
            <person name="Feng K."/>
            <person name="Yates T.B."/>
            <person name="Jawdy S."/>
            <person name="Cereghino C."/>
            <person name="Smart L.B."/>
            <person name="Muchero W."/>
        </authorList>
    </citation>
    <scope>NUCLEOTIDE SEQUENCE</scope>
    <source>
        <tissue evidence="1">Shoot tip</tissue>
    </source>
</reference>
<proteinExistence type="predicted"/>
<evidence type="ECO:0000313" key="2">
    <source>
        <dbReference type="Proteomes" id="UP001151532"/>
    </source>
</evidence>
<comment type="caution">
    <text evidence="1">The sequence shown here is derived from an EMBL/GenBank/DDBJ whole genome shotgun (WGS) entry which is preliminary data.</text>
</comment>
<dbReference type="OrthoDB" id="191601at2759"/>
<gene>
    <name evidence="1" type="ORF">OIU79_016974</name>
</gene>
<keyword evidence="2" id="KW-1185">Reference proteome</keyword>